<dbReference type="Pfam" id="PF13529">
    <property type="entry name" value="Peptidase_C39_2"/>
    <property type="match status" value="1"/>
</dbReference>
<feature type="region of interest" description="Disordered" evidence="1">
    <location>
        <begin position="1"/>
        <end position="24"/>
    </location>
</feature>
<protein>
    <submittedName>
        <fullName evidence="3">Membrane protein</fullName>
    </submittedName>
</protein>
<accession>A0ABQ6HRV4</accession>
<dbReference type="RefSeq" id="WP_241446536.1">
    <property type="nucleotide sequence ID" value="NZ_BSUJ01000001.1"/>
</dbReference>
<reference evidence="4" key="1">
    <citation type="journal article" date="2019" name="Int. J. Syst. Evol. Microbiol.">
        <title>The Global Catalogue of Microorganisms (GCM) 10K type strain sequencing project: providing services to taxonomists for standard genome sequencing and annotation.</title>
        <authorList>
            <consortium name="The Broad Institute Genomics Platform"/>
            <consortium name="The Broad Institute Genome Sequencing Center for Infectious Disease"/>
            <person name="Wu L."/>
            <person name="Ma J."/>
        </authorList>
    </citation>
    <scope>NUCLEOTIDE SEQUENCE [LARGE SCALE GENOMIC DNA]</scope>
    <source>
        <strain evidence="4">NBRC 105830</strain>
    </source>
</reference>
<keyword evidence="4" id="KW-1185">Reference proteome</keyword>
<feature type="compositionally biased region" description="Low complexity" evidence="1">
    <location>
        <begin position="1"/>
        <end position="16"/>
    </location>
</feature>
<sequence>MRHISPSAPTAPAPADRTPHARPSRRVVLGGATAATTAALGALAGATAPQAQAAAARNVSLYRCQGAALSGGTHTGTAYAGGYQTLARPAGRTTYTDPYASRTTRTYDYAYWTTGWATPGFAFTQLVASWRAFTPSGSWISYWVQGLTTSGATTAWFSMGRWSQMTSGSPTRMSVNGQGDAFASIATDTLKARTGYSFKSFRIRVYLYRPTGTTGTPRLASAAAMTSSVPTGSAVSVPVSPVGVGRGIDLAVSTYSQMNHVGHYPSWNGGGEAWCSATSLAMVLDYWKVGASTTESSWVRPTPHTNPQVDHTVSQVFDYAYDGSGNWPFNTAYAATRGLDAFVTRLRTLTEAEQFIRAGIPLVVSTSFTSSQLTGAGFGTNGHLMVIRGFDSAGNVIVNDPASAMKASNALVRKVYNRAQFENAWARSGGTTYVLRAWSRALPAAPAQRNW</sequence>
<evidence type="ECO:0000259" key="2">
    <source>
        <dbReference type="Pfam" id="PF13529"/>
    </source>
</evidence>
<dbReference type="InterPro" id="IPR006311">
    <property type="entry name" value="TAT_signal"/>
</dbReference>
<dbReference type="PROSITE" id="PS51318">
    <property type="entry name" value="TAT"/>
    <property type="match status" value="1"/>
</dbReference>
<organism evidence="3 4">
    <name type="scientific">Arsenicicoccus piscis</name>
    <dbReference type="NCBI Taxonomy" id="673954"/>
    <lineage>
        <taxon>Bacteria</taxon>
        <taxon>Bacillati</taxon>
        <taxon>Actinomycetota</taxon>
        <taxon>Actinomycetes</taxon>
        <taxon>Micrococcales</taxon>
        <taxon>Intrasporangiaceae</taxon>
        <taxon>Arsenicicoccus</taxon>
    </lineage>
</organism>
<dbReference type="Proteomes" id="UP001157109">
    <property type="component" value="Unassembled WGS sequence"/>
</dbReference>
<comment type="caution">
    <text evidence="3">The sequence shown here is derived from an EMBL/GenBank/DDBJ whole genome shotgun (WGS) entry which is preliminary data.</text>
</comment>
<proteinExistence type="predicted"/>
<dbReference type="InterPro" id="IPR039564">
    <property type="entry name" value="Peptidase_C39-like"/>
</dbReference>
<dbReference type="InterPro" id="IPR039563">
    <property type="entry name" value="Peptidase_C39_single_dom"/>
</dbReference>
<dbReference type="CDD" id="cd02549">
    <property type="entry name" value="Peptidase_C39A"/>
    <property type="match status" value="1"/>
</dbReference>
<evidence type="ECO:0000313" key="3">
    <source>
        <dbReference type="EMBL" id="GMA20444.1"/>
    </source>
</evidence>
<evidence type="ECO:0000313" key="4">
    <source>
        <dbReference type="Proteomes" id="UP001157109"/>
    </source>
</evidence>
<dbReference type="Gene3D" id="3.90.70.10">
    <property type="entry name" value="Cysteine proteinases"/>
    <property type="match status" value="1"/>
</dbReference>
<dbReference type="EMBL" id="BSUJ01000001">
    <property type="protein sequence ID" value="GMA20444.1"/>
    <property type="molecule type" value="Genomic_DNA"/>
</dbReference>
<evidence type="ECO:0000256" key="1">
    <source>
        <dbReference type="SAM" id="MobiDB-lite"/>
    </source>
</evidence>
<name>A0ABQ6HRV4_9MICO</name>
<feature type="domain" description="Peptidase C39-like" evidence="2">
    <location>
        <begin position="251"/>
        <end position="402"/>
    </location>
</feature>
<gene>
    <name evidence="3" type="ORF">GCM10025862_24650</name>
</gene>